<dbReference type="Pfam" id="PF07660">
    <property type="entry name" value="STN"/>
    <property type="match status" value="1"/>
</dbReference>
<organism evidence="9 10">
    <name type="scientific">Chitinophaga cymbidii</name>
    <dbReference type="NCBI Taxonomy" id="1096750"/>
    <lineage>
        <taxon>Bacteria</taxon>
        <taxon>Pseudomonadati</taxon>
        <taxon>Bacteroidota</taxon>
        <taxon>Chitinophagia</taxon>
        <taxon>Chitinophagales</taxon>
        <taxon>Chitinophagaceae</taxon>
        <taxon>Chitinophaga</taxon>
    </lineage>
</organism>
<comment type="caution">
    <text evidence="9">The sequence shown here is derived from an EMBL/GenBank/DDBJ whole genome shotgun (WGS) entry which is preliminary data.</text>
</comment>
<dbReference type="RefSeq" id="WP_186831268.1">
    <property type="nucleotide sequence ID" value="NZ_BKAU01000009.1"/>
</dbReference>
<dbReference type="Pfam" id="PF13715">
    <property type="entry name" value="CarbopepD_reg_2"/>
    <property type="match status" value="1"/>
</dbReference>
<dbReference type="SUPFAM" id="SSF56935">
    <property type="entry name" value="Porins"/>
    <property type="match status" value="1"/>
</dbReference>
<protein>
    <submittedName>
        <fullName evidence="9">SusC/RagA family TonB-linked outer membrane protein</fullName>
    </submittedName>
</protein>
<evidence type="ECO:0000256" key="6">
    <source>
        <dbReference type="ARBA" id="ARBA00023237"/>
    </source>
</evidence>
<gene>
    <name evidence="9" type="ORF">CCY01nite_50470</name>
</gene>
<dbReference type="Gene3D" id="2.60.40.1120">
    <property type="entry name" value="Carboxypeptidase-like, regulatory domain"/>
    <property type="match status" value="1"/>
</dbReference>
<dbReference type="AlphaFoldDB" id="A0A512RSW7"/>
<sequence length="1101" mass="121244">MSLAAMCMLSHTAAFCQNITLGRQNATLKEVFKDIREQSGYFFIYDDAILKDTKPISIRVDNRPLEEVLKQCLEGQPLTYEIVAKTIVVRPAKSSSATQQKGVLKGRVTDAEGHPLARATVAVAGTTTGALTDSSGYYSLALEQGIYDIIVSYVGYDKVTRSRVQVSSVVQVLDISMSRNTQLQEVVVSYGRQRSREVTGAIAQVNADQLQDMPITQFSQQLQGKVAGVQINQVSGQPGRGMAFRIRGAASLTAGYQPLFVVDGIPITGDISNINPAEIETFTVLKDAAAAALYGSRAANGVVLITTRHAKPGTMQVDFNANYGIQTIPMGKVPKMMNAREFATFYNELYEDKRKYENSNAQVPEIYTNPERYGEGTNWFDVVTRQAPIQNYDIAVSSATARSRSTVIAGYQRQEGVMVNTGTQLFSFRINQDFHLNDDKLKIGFGLAPSYRFDHNNRMSTDGLAGLFQWALEASPLAPAVNPDGSYPIHANTAGMVTNVNPYAQLMLVKDDYKTSRLLGNAYLDYEFLKGLSLKTNIAVDKGNETRNRFAPSTISTTSIATGNSNSWDNYSWTAETNLQYRLSLKDHSFEALAGYSAQKYEGESSGISAQNFPDDDIEWISVATNITGATSNYTAYSLLSMISRLNYAYKGKYLLSGAIRRDGSSRFGSARRYGNFPSVSAGWIISDENFMRKASFLNLLKLRGSYGITGNNYFGNYTHISTIGQYNYVVNGGVDFGATVNKLGNSELAWERNKQFDIGLDVMAFDNRVSFTYDYYRKTSDGMIQERKIPRSSGFTSINFNTGVFEFWGHELTLNTVNLDGRLKWTSNLNVAFERNRIKSLVSPGFIASSSSITGDYYRHQVGRSIGEFYGFVNLGFYKDAADLGSSPQYQTGNFHSDVGTIKMKDISGPDGVPDGVIDNINDRTFIGDPTPDFSFGFTNNFTYGNWDLNISMAGAVGGKILNVAKWTHMANLDGARGLLADIKDRWRSEENPGAGMYPRTKANTTVLARYANSQWVEDGTHLAIKNISLGHTFALGNQLLLKNLRVYASIQQALVWSAYSGLNPEISLSGLDATRGLGVDVMAYPVPRTFSLGINASFK</sequence>
<dbReference type="Gene3D" id="2.40.170.20">
    <property type="entry name" value="TonB-dependent receptor, beta-barrel domain"/>
    <property type="match status" value="1"/>
</dbReference>
<evidence type="ECO:0000259" key="8">
    <source>
        <dbReference type="SMART" id="SM00965"/>
    </source>
</evidence>
<accession>A0A512RSW7</accession>
<evidence type="ECO:0000256" key="7">
    <source>
        <dbReference type="PROSITE-ProRule" id="PRU01360"/>
    </source>
</evidence>
<keyword evidence="10" id="KW-1185">Reference proteome</keyword>
<dbReference type="SMART" id="SM00965">
    <property type="entry name" value="STN"/>
    <property type="match status" value="1"/>
</dbReference>
<evidence type="ECO:0000256" key="3">
    <source>
        <dbReference type="ARBA" id="ARBA00022452"/>
    </source>
</evidence>
<dbReference type="Pfam" id="PF07715">
    <property type="entry name" value="Plug"/>
    <property type="match status" value="1"/>
</dbReference>
<dbReference type="InterPro" id="IPR039426">
    <property type="entry name" value="TonB-dep_rcpt-like"/>
</dbReference>
<keyword evidence="3 7" id="KW-1134">Transmembrane beta strand</keyword>
<keyword evidence="2 7" id="KW-0813">Transport</keyword>
<dbReference type="InterPro" id="IPR023996">
    <property type="entry name" value="TonB-dep_OMP_SusC/RagA"/>
</dbReference>
<evidence type="ECO:0000256" key="1">
    <source>
        <dbReference type="ARBA" id="ARBA00004571"/>
    </source>
</evidence>
<dbReference type="PROSITE" id="PS52016">
    <property type="entry name" value="TONB_DEPENDENT_REC_3"/>
    <property type="match status" value="1"/>
</dbReference>
<keyword evidence="6 7" id="KW-0998">Cell outer membrane</keyword>
<dbReference type="Proteomes" id="UP000321436">
    <property type="component" value="Unassembled WGS sequence"/>
</dbReference>
<comment type="subcellular location">
    <subcellularLocation>
        <location evidence="1 7">Cell outer membrane</location>
        <topology evidence="1 7">Multi-pass membrane protein</topology>
    </subcellularLocation>
</comment>
<evidence type="ECO:0000313" key="10">
    <source>
        <dbReference type="Proteomes" id="UP000321436"/>
    </source>
</evidence>
<dbReference type="EMBL" id="BKAU01000009">
    <property type="protein sequence ID" value="GEP98787.1"/>
    <property type="molecule type" value="Genomic_DNA"/>
</dbReference>
<dbReference type="NCBIfam" id="TIGR04056">
    <property type="entry name" value="OMP_RagA_SusC"/>
    <property type="match status" value="1"/>
</dbReference>
<reference evidence="9 10" key="1">
    <citation type="submission" date="2019-07" db="EMBL/GenBank/DDBJ databases">
        <title>Whole genome shotgun sequence of Chitinophaga cymbidii NBRC 109752.</title>
        <authorList>
            <person name="Hosoyama A."/>
            <person name="Uohara A."/>
            <person name="Ohji S."/>
            <person name="Ichikawa N."/>
        </authorList>
    </citation>
    <scope>NUCLEOTIDE SEQUENCE [LARGE SCALE GENOMIC DNA]</scope>
    <source>
        <strain evidence="9 10">NBRC 109752</strain>
    </source>
</reference>
<name>A0A512RSW7_9BACT</name>
<feature type="domain" description="Secretin/TonB short N-terminal" evidence="8">
    <location>
        <begin position="41"/>
        <end position="92"/>
    </location>
</feature>
<keyword evidence="5 7" id="KW-0472">Membrane</keyword>
<dbReference type="NCBIfam" id="TIGR04057">
    <property type="entry name" value="SusC_RagA_signa"/>
    <property type="match status" value="1"/>
</dbReference>
<dbReference type="SUPFAM" id="SSF49464">
    <property type="entry name" value="Carboxypeptidase regulatory domain-like"/>
    <property type="match status" value="1"/>
</dbReference>
<dbReference type="InterPro" id="IPR012910">
    <property type="entry name" value="Plug_dom"/>
</dbReference>
<dbReference type="InterPro" id="IPR037066">
    <property type="entry name" value="Plug_dom_sf"/>
</dbReference>
<evidence type="ECO:0000313" key="9">
    <source>
        <dbReference type="EMBL" id="GEP98787.1"/>
    </source>
</evidence>
<dbReference type="InterPro" id="IPR011662">
    <property type="entry name" value="Secretin/TonB_short_N"/>
</dbReference>
<dbReference type="Gene3D" id="2.170.130.10">
    <property type="entry name" value="TonB-dependent receptor, plug domain"/>
    <property type="match status" value="1"/>
</dbReference>
<dbReference type="InterPro" id="IPR036942">
    <property type="entry name" value="Beta-barrel_TonB_sf"/>
</dbReference>
<proteinExistence type="inferred from homology"/>
<evidence type="ECO:0000256" key="5">
    <source>
        <dbReference type="ARBA" id="ARBA00023136"/>
    </source>
</evidence>
<evidence type="ECO:0000256" key="2">
    <source>
        <dbReference type="ARBA" id="ARBA00022448"/>
    </source>
</evidence>
<dbReference type="InterPro" id="IPR023997">
    <property type="entry name" value="TonB-dep_OMP_SusC/RagA_CS"/>
</dbReference>
<dbReference type="InterPro" id="IPR008969">
    <property type="entry name" value="CarboxyPept-like_regulatory"/>
</dbReference>
<dbReference type="GO" id="GO:0009279">
    <property type="term" value="C:cell outer membrane"/>
    <property type="evidence" value="ECO:0007669"/>
    <property type="project" value="UniProtKB-SubCell"/>
</dbReference>
<dbReference type="Gene3D" id="3.55.50.30">
    <property type="match status" value="1"/>
</dbReference>
<comment type="similarity">
    <text evidence="7">Belongs to the TonB-dependent receptor family.</text>
</comment>
<evidence type="ECO:0000256" key="4">
    <source>
        <dbReference type="ARBA" id="ARBA00022692"/>
    </source>
</evidence>
<keyword evidence="4 7" id="KW-0812">Transmembrane</keyword>